<keyword evidence="6 9" id="KW-1133">Transmembrane helix</keyword>
<dbReference type="PANTHER" id="PTHR32243:SF50">
    <property type="entry name" value="MALTOSE_MALTODEXTRIN TRANSPORT SYSTEM PERMEASE PROTEIN MALG"/>
    <property type="match status" value="1"/>
</dbReference>
<reference evidence="10" key="1">
    <citation type="journal article" date="2020" name="mSystems">
        <title>Genome- and Community-Level Interaction Insights into Carbon Utilization and Element Cycling Functions of Hydrothermarchaeota in Hydrothermal Sediment.</title>
        <authorList>
            <person name="Zhou Z."/>
            <person name="Liu Y."/>
            <person name="Xu W."/>
            <person name="Pan J."/>
            <person name="Luo Z.H."/>
            <person name="Li M."/>
        </authorList>
    </citation>
    <scope>NUCLEOTIDE SEQUENCE [LARGE SCALE GENOMIC DNA]</scope>
    <source>
        <strain evidence="10">HyVt-80</strain>
    </source>
</reference>
<keyword evidence="7 9" id="KW-0472">Membrane</keyword>
<evidence type="ECO:0000256" key="4">
    <source>
        <dbReference type="ARBA" id="ARBA00022597"/>
    </source>
</evidence>
<feature type="transmembrane region" description="Helical" evidence="9">
    <location>
        <begin position="12"/>
        <end position="30"/>
    </location>
</feature>
<feature type="coiled-coil region" evidence="8">
    <location>
        <begin position="139"/>
        <end position="169"/>
    </location>
</feature>
<dbReference type="AlphaFoldDB" id="A0A7C5DVD1"/>
<keyword evidence="8" id="KW-0175">Coiled coil</keyword>
<keyword evidence="4" id="KW-0762">Sugar transport</keyword>
<keyword evidence="5 9" id="KW-0812">Transmembrane</keyword>
<evidence type="ECO:0000256" key="5">
    <source>
        <dbReference type="ARBA" id="ARBA00022692"/>
    </source>
</evidence>
<dbReference type="EMBL" id="DRTH01000194">
    <property type="protein sequence ID" value="HHF08765.1"/>
    <property type="molecule type" value="Genomic_DNA"/>
</dbReference>
<name>A0A7C5DVD1_9BACT</name>
<evidence type="ECO:0000256" key="6">
    <source>
        <dbReference type="ARBA" id="ARBA00022989"/>
    </source>
</evidence>
<keyword evidence="2" id="KW-0813">Transport</keyword>
<evidence type="ECO:0000256" key="7">
    <source>
        <dbReference type="ARBA" id="ARBA00023136"/>
    </source>
</evidence>
<dbReference type="InterPro" id="IPR050901">
    <property type="entry name" value="BP-dep_ABC_trans_perm"/>
</dbReference>
<comment type="caution">
    <text evidence="10">The sequence shown here is derived from an EMBL/GenBank/DDBJ whole genome shotgun (WGS) entry which is preliminary data.</text>
</comment>
<dbReference type="Proteomes" id="UP000886129">
    <property type="component" value="Unassembled WGS sequence"/>
</dbReference>
<keyword evidence="3" id="KW-1003">Cell membrane</keyword>
<evidence type="ECO:0000256" key="2">
    <source>
        <dbReference type="ARBA" id="ARBA00022448"/>
    </source>
</evidence>
<gene>
    <name evidence="10" type="ORF">ENL26_03215</name>
</gene>
<organism evidence="10">
    <name type="scientific">Kosmotoga arenicorallina</name>
    <dbReference type="NCBI Taxonomy" id="688066"/>
    <lineage>
        <taxon>Bacteria</taxon>
        <taxon>Thermotogati</taxon>
        <taxon>Thermotogota</taxon>
        <taxon>Thermotogae</taxon>
        <taxon>Kosmotogales</taxon>
        <taxon>Kosmotogaceae</taxon>
        <taxon>Kosmotoga</taxon>
    </lineage>
</organism>
<dbReference type="InterPro" id="IPR035906">
    <property type="entry name" value="MetI-like_sf"/>
</dbReference>
<evidence type="ECO:0000256" key="8">
    <source>
        <dbReference type="SAM" id="Coils"/>
    </source>
</evidence>
<comment type="subcellular location">
    <subcellularLocation>
        <location evidence="1">Cell membrane</location>
        <topology evidence="1">Multi-pass membrane protein</topology>
    </subcellularLocation>
</comment>
<dbReference type="Gene3D" id="1.10.3720.10">
    <property type="entry name" value="MetI-like"/>
    <property type="match status" value="1"/>
</dbReference>
<evidence type="ECO:0000313" key="10">
    <source>
        <dbReference type="EMBL" id="HHF08765.1"/>
    </source>
</evidence>
<dbReference type="GO" id="GO:0042956">
    <property type="term" value="P:maltodextrin transmembrane transport"/>
    <property type="evidence" value="ECO:0007669"/>
    <property type="project" value="TreeGrafter"/>
</dbReference>
<evidence type="ECO:0000256" key="9">
    <source>
        <dbReference type="SAM" id="Phobius"/>
    </source>
</evidence>
<sequence length="282" mass="32629">MTIEKKRYWLRHLILIIVIAVVLFPMVWLISTSVRRDQAAFSPNLFSTRVTLQHYKNLLFPERSVQRLILDIQEATYKLGRFRDKSEKSINNTVEKYLNKFEALMSESKQIASDLGTSFASADEVLGADIDKKMILALNRLREEDLKLIDEKLEELKNAEDDNVKSAAALEILSSLKPSTNGEFIFFLDNVKLDDALKLKSFLRDFDKMRIGILNAATNLSSLLDDLDFEMKSEVLESLSRTSEYISTNGAEYSQWRKNEYYKFIRKYISRLEKDLPEDLSG</sequence>
<feature type="non-terminal residue" evidence="10">
    <location>
        <position position="282"/>
    </location>
</feature>
<accession>A0A7C5DVD1</accession>
<protein>
    <submittedName>
        <fullName evidence="10">Maltose ABC transporter permease</fullName>
    </submittedName>
</protein>
<dbReference type="GO" id="GO:0015423">
    <property type="term" value="F:ABC-type maltose transporter activity"/>
    <property type="evidence" value="ECO:0007669"/>
    <property type="project" value="TreeGrafter"/>
</dbReference>
<dbReference type="SUPFAM" id="SSF161098">
    <property type="entry name" value="MetI-like"/>
    <property type="match status" value="1"/>
</dbReference>
<dbReference type="PANTHER" id="PTHR32243">
    <property type="entry name" value="MALTOSE TRANSPORT SYSTEM PERMEASE-RELATED"/>
    <property type="match status" value="1"/>
</dbReference>
<evidence type="ECO:0000256" key="3">
    <source>
        <dbReference type="ARBA" id="ARBA00022475"/>
    </source>
</evidence>
<dbReference type="GO" id="GO:0005886">
    <property type="term" value="C:plasma membrane"/>
    <property type="evidence" value="ECO:0007669"/>
    <property type="project" value="UniProtKB-SubCell"/>
</dbReference>
<proteinExistence type="predicted"/>
<evidence type="ECO:0000256" key="1">
    <source>
        <dbReference type="ARBA" id="ARBA00004651"/>
    </source>
</evidence>